<evidence type="ECO:0000256" key="6">
    <source>
        <dbReference type="SAM" id="Phobius"/>
    </source>
</evidence>
<dbReference type="InterPro" id="IPR002774">
    <property type="entry name" value="Flagellin_arc-type"/>
</dbReference>
<dbReference type="EMBL" id="AOMA01000146">
    <property type="protein sequence ID" value="EMA32401.1"/>
    <property type="molecule type" value="Genomic_DNA"/>
</dbReference>
<dbReference type="InterPro" id="IPR013373">
    <property type="entry name" value="Flagellin/pilin_N_arc"/>
</dbReference>
<keyword evidence="7" id="KW-0282">Flagellum</keyword>
<dbReference type="PANTHER" id="PTHR35903:SF1">
    <property type="entry name" value="FLAGELLIN B1"/>
    <property type="match status" value="1"/>
</dbReference>
<comment type="similarity">
    <text evidence="2 4">Belongs to the archaeal flagellin family.</text>
</comment>
<gene>
    <name evidence="7" type="ORF">C446_14854</name>
</gene>
<sequence>MSATSTDEDGHERESGRMGSGPGRSANSGLEAARARHDLDFESETGTNTEGPGRDRAQVGIGTLILFVAMVLVAAIAAGVLINTAGQLQNQAQATGEQSTAEVANNLDIYTAVGEIDTADGTTVDTVEVTVGLGAGSDPIDLERSVLDFVGPNGQAYLQADGDDNGVTVSVNGDDERAVLESGDDHGTIRIDFDEADALEHLESGDDAQVTVVTQDSAQVVTELRVPSVLDGDDGDTVRL</sequence>
<dbReference type="PANTHER" id="PTHR35903">
    <property type="entry name" value="FLAGELLIN B1"/>
    <property type="match status" value="1"/>
</dbReference>
<dbReference type="eggNOG" id="arCOG01829">
    <property type="taxonomic scope" value="Archaea"/>
</dbReference>
<comment type="subcellular location">
    <subcellularLocation>
        <location evidence="1 4">Archaeal flagellum</location>
    </subcellularLocation>
</comment>
<evidence type="ECO:0000256" key="1">
    <source>
        <dbReference type="ARBA" id="ARBA00004618"/>
    </source>
</evidence>
<evidence type="ECO:0000313" key="7">
    <source>
        <dbReference type="EMBL" id="EMA32401.1"/>
    </source>
</evidence>
<keyword evidence="8" id="KW-1185">Reference proteome</keyword>
<dbReference type="Pfam" id="PF01917">
    <property type="entry name" value="Flagellin_arch-type"/>
    <property type="match status" value="1"/>
</dbReference>
<dbReference type="GO" id="GO:0097589">
    <property type="term" value="C:archaeal-type flagellum"/>
    <property type="evidence" value="ECO:0007669"/>
    <property type="project" value="UniProtKB-SubCell"/>
</dbReference>
<evidence type="ECO:0000256" key="4">
    <source>
        <dbReference type="RuleBase" id="RU361282"/>
    </source>
</evidence>
<keyword evidence="7" id="KW-0969">Cilium</keyword>
<comment type="function">
    <text evidence="4">Flagellin is the subunit protein which polymerizes to form the filaments of archaeal flagella.</text>
</comment>
<dbReference type="STRING" id="1227454.C446_14854"/>
<keyword evidence="6" id="KW-1133">Transmembrane helix</keyword>
<evidence type="ECO:0000256" key="2">
    <source>
        <dbReference type="ARBA" id="ARBA00010256"/>
    </source>
</evidence>
<comment type="caution">
    <text evidence="7">The sequence shown here is derived from an EMBL/GenBank/DDBJ whole genome shotgun (WGS) entry which is preliminary data.</text>
</comment>
<keyword evidence="6" id="KW-0472">Membrane</keyword>
<organism evidence="7 8">
    <name type="scientific">Halobiforma nitratireducens JCM 10879</name>
    <dbReference type="NCBI Taxonomy" id="1227454"/>
    <lineage>
        <taxon>Archaea</taxon>
        <taxon>Methanobacteriati</taxon>
        <taxon>Methanobacteriota</taxon>
        <taxon>Stenosarchaea group</taxon>
        <taxon>Halobacteria</taxon>
        <taxon>Halobacteriales</taxon>
        <taxon>Natrialbaceae</taxon>
        <taxon>Halobiforma</taxon>
    </lineage>
</organism>
<feature type="transmembrane region" description="Helical" evidence="6">
    <location>
        <begin position="59"/>
        <end position="82"/>
    </location>
</feature>
<keyword evidence="3 4" id="KW-0974">Archaeal flagellum</keyword>
<evidence type="ECO:0000313" key="8">
    <source>
        <dbReference type="Proteomes" id="UP000011607"/>
    </source>
</evidence>
<dbReference type="GO" id="GO:0097588">
    <property type="term" value="P:archaeal or bacterial-type flagellum-dependent cell motility"/>
    <property type="evidence" value="ECO:0007669"/>
    <property type="project" value="InterPro"/>
</dbReference>
<dbReference type="NCBIfam" id="TIGR02537">
    <property type="entry name" value="arch_flag_Nterm"/>
    <property type="match status" value="1"/>
</dbReference>
<accession>M0LFT1</accession>
<protein>
    <recommendedName>
        <fullName evidence="4">Flagellin</fullName>
    </recommendedName>
</protein>
<name>M0LFT1_9EURY</name>
<keyword evidence="6" id="KW-0812">Transmembrane</keyword>
<dbReference type="RefSeq" id="WP_006673867.1">
    <property type="nucleotide sequence ID" value="NZ_AOMA01000146.1"/>
</dbReference>
<keyword evidence="7" id="KW-0966">Cell projection</keyword>
<evidence type="ECO:0000256" key="5">
    <source>
        <dbReference type="SAM" id="MobiDB-lite"/>
    </source>
</evidence>
<proteinExistence type="inferred from homology"/>
<dbReference type="Proteomes" id="UP000011607">
    <property type="component" value="Unassembled WGS sequence"/>
</dbReference>
<dbReference type="GO" id="GO:0005198">
    <property type="term" value="F:structural molecule activity"/>
    <property type="evidence" value="ECO:0007669"/>
    <property type="project" value="InterPro"/>
</dbReference>
<reference evidence="7 8" key="1">
    <citation type="journal article" date="2014" name="PLoS Genet.">
        <title>Phylogenetically driven sequencing of extremely halophilic archaea reveals strategies for static and dynamic osmo-response.</title>
        <authorList>
            <person name="Becker E.A."/>
            <person name="Seitzer P.M."/>
            <person name="Tritt A."/>
            <person name="Larsen D."/>
            <person name="Krusor M."/>
            <person name="Yao A.I."/>
            <person name="Wu D."/>
            <person name="Madern D."/>
            <person name="Eisen J.A."/>
            <person name="Darling A.E."/>
            <person name="Facciotti M.T."/>
        </authorList>
    </citation>
    <scope>NUCLEOTIDE SEQUENCE [LARGE SCALE GENOMIC DNA]</scope>
    <source>
        <strain evidence="7 8">JCM 10879</strain>
    </source>
</reference>
<evidence type="ECO:0000256" key="3">
    <source>
        <dbReference type="ARBA" id="ARBA00022440"/>
    </source>
</evidence>
<feature type="region of interest" description="Disordered" evidence="5">
    <location>
        <begin position="1"/>
        <end position="32"/>
    </location>
</feature>
<dbReference type="AlphaFoldDB" id="M0LFT1"/>